<name>A0AAV1XQE8_LUPLU</name>
<dbReference type="EMBL" id="CAXHTB010000017">
    <property type="protein sequence ID" value="CAL0323462.1"/>
    <property type="molecule type" value="Genomic_DNA"/>
</dbReference>
<keyword evidence="2" id="KW-1185">Reference proteome</keyword>
<reference evidence="1 2" key="1">
    <citation type="submission" date="2024-03" db="EMBL/GenBank/DDBJ databases">
        <authorList>
            <person name="Martinez-Hernandez J."/>
        </authorList>
    </citation>
    <scope>NUCLEOTIDE SEQUENCE [LARGE SCALE GENOMIC DNA]</scope>
</reference>
<evidence type="ECO:0000313" key="1">
    <source>
        <dbReference type="EMBL" id="CAL0323462.1"/>
    </source>
</evidence>
<organism evidence="1 2">
    <name type="scientific">Lupinus luteus</name>
    <name type="common">European yellow lupine</name>
    <dbReference type="NCBI Taxonomy" id="3873"/>
    <lineage>
        <taxon>Eukaryota</taxon>
        <taxon>Viridiplantae</taxon>
        <taxon>Streptophyta</taxon>
        <taxon>Embryophyta</taxon>
        <taxon>Tracheophyta</taxon>
        <taxon>Spermatophyta</taxon>
        <taxon>Magnoliopsida</taxon>
        <taxon>eudicotyledons</taxon>
        <taxon>Gunneridae</taxon>
        <taxon>Pentapetalae</taxon>
        <taxon>rosids</taxon>
        <taxon>fabids</taxon>
        <taxon>Fabales</taxon>
        <taxon>Fabaceae</taxon>
        <taxon>Papilionoideae</taxon>
        <taxon>50 kb inversion clade</taxon>
        <taxon>genistoids sensu lato</taxon>
        <taxon>core genistoids</taxon>
        <taxon>Genisteae</taxon>
        <taxon>Lupinus</taxon>
    </lineage>
</organism>
<proteinExistence type="predicted"/>
<dbReference type="AlphaFoldDB" id="A0AAV1XQE8"/>
<protein>
    <submittedName>
        <fullName evidence="1">Uncharacterized protein</fullName>
    </submittedName>
</protein>
<dbReference type="Proteomes" id="UP001497480">
    <property type="component" value="Unassembled WGS sequence"/>
</dbReference>
<sequence length="165" mass="18924">MESLMMEKDSPQAFAENVTFHSFKNDKEHIQLIYMDEDLSWKFVGGFVNEGQLFFEKIGRYLHHYDVAINPKHDFFIHGDGRHTEIHTTIMSSKLLLRANDQSRVAWLVCRDSCQLLAKRNRPVGQGEYGSDVKWVESPTMGNMVYALGDFVYGDLPVKGSIACM</sequence>
<gene>
    <name evidence="1" type="ORF">LLUT_LOCUS24522</name>
</gene>
<accession>A0AAV1XQE8</accession>
<evidence type="ECO:0000313" key="2">
    <source>
        <dbReference type="Proteomes" id="UP001497480"/>
    </source>
</evidence>
<comment type="caution">
    <text evidence="1">The sequence shown here is derived from an EMBL/GenBank/DDBJ whole genome shotgun (WGS) entry which is preliminary data.</text>
</comment>